<dbReference type="AlphaFoldDB" id="A0A9P0JIG2"/>
<evidence type="ECO:0000313" key="1">
    <source>
        <dbReference type="EMBL" id="CAH1953585.1"/>
    </source>
</evidence>
<gene>
    <name evidence="1" type="ORF">ACAOBT_LOCUS117</name>
</gene>
<accession>A0A9P0JIG2</accession>
<organism evidence="1 2">
    <name type="scientific">Acanthoscelides obtectus</name>
    <name type="common">Bean weevil</name>
    <name type="synonym">Bruchus obtectus</name>
    <dbReference type="NCBI Taxonomy" id="200917"/>
    <lineage>
        <taxon>Eukaryota</taxon>
        <taxon>Metazoa</taxon>
        <taxon>Ecdysozoa</taxon>
        <taxon>Arthropoda</taxon>
        <taxon>Hexapoda</taxon>
        <taxon>Insecta</taxon>
        <taxon>Pterygota</taxon>
        <taxon>Neoptera</taxon>
        <taxon>Endopterygota</taxon>
        <taxon>Coleoptera</taxon>
        <taxon>Polyphaga</taxon>
        <taxon>Cucujiformia</taxon>
        <taxon>Chrysomeloidea</taxon>
        <taxon>Chrysomelidae</taxon>
        <taxon>Bruchinae</taxon>
        <taxon>Bruchini</taxon>
        <taxon>Acanthoscelides</taxon>
    </lineage>
</organism>
<protein>
    <submittedName>
        <fullName evidence="1">Uncharacterized protein</fullName>
    </submittedName>
</protein>
<evidence type="ECO:0000313" key="2">
    <source>
        <dbReference type="Proteomes" id="UP001152888"/>
    </source>
</evidence>
<keyword evidence="2" id="KW-1185">Reference proteome</keyword>
<proteinExistence type="predicted"/>
<comment type="caution">
    <text evidence="1">The sequence shown here is derived from an EMBL/GenBank/DDBJ whole genome shotgun (WGS) entry which is preliminary data.</text>
</comment>
<reference evidence="1" key="1">
    <citation type="submission" date="2022-03" db="EMBL/GenBank/DDBJ databases">
        <authorList>
            <person name="Sayadi A."/>
        </authorList>
    </citation>
    <scope>NUCLEOTIDE SEQUENCE</scope>
</reference>
<dbReference type="EMBL" id="CAKOFQ010006651">
    <property type="protein sequence ID" value="CAH1953585.1"/>
    <property type="molecule type" value="Genomic_DNA"/>
</dbReference>
<dbReference type="Proteomes" id="UP001152888">
    <property type="component" value="Unassembled WGS sequence"/>
</dbReference>
<sequence length="84" mass="9357">MDKFVTGFANVSKADELDNLAPYFDDKISSTAVKAEYRLWCAKISSIDQSTGVLKLLDYCNGNYFHGTYQNTSNYLSHSASDNS</sequence>
<dbReference type="OrthoDB" id="29444at2759"/>
<name>A0A9P0JIG2_ACAOB</name>